<comment type="similarity">
    <text evidence="7">Belongs to the protein kinase superfamily.</text>
</comment>
<organism evidence="10 11">
    <name type="scientific">Rhodamnia argentea</name>
    <dbReference type="NCBI Taxonomy" id="178133"/>
    <lineage>
        <taxon>Eukaryota</taxon>
        <taxon>Viridiplantae</taxon>
        <taxon>Streptophyta</taxon>
        <taxon>Embryophyta</taxon>
        <taxon>Tracheophyta</taxon>
        <taxon>Spermatophyta</taxon>
        <taxon>Magnoliopsida</taxon>
        <taxon>eudicotyledons</taxon>
        <taxon>Gunneridae</taxon>
        <taxon>Pentapetalae</taxon>
        <taxon>rosids</taxon>
        <taxon>malvids</taxon>
        <taxon>Myrtales</taxon>
        <taxon>Myrtaceae</taxon>
        <taxon>Myrtoideae</taxon>
        <taxon>Myrteae</taxon>
        <taxon>Australasian group</taxon>
        <taxon>Rhodamnia</taxon>
    </lineage>
</organism>
<evidence type="ECO:0000256" key="7">
    <source>
        <dbReference type="RuleBase" id="RU000304"/>
    </source>
</evidence>
<gene>
    <name evidence="11" type="primary">LOC115750731</name>
</gene>
<dbReference type="FunFam" id="3.30.200.20:FF:000745">
    <property type="entry name" value="Phytosulfokine receptor 2"/>
    <property type="match status" value="1"/>
</dbReference>
<feature type="transmembrane region" description="Helical" evidence="8">
    <location>
        <begin position="6"/>
        <end position="28"/>
    </location>
</feature>
<evidence type="ECO:0000256" key="5">
    <source>
        <dbReference type="ARBA" id="ARBA00022840"/>
    </source>
</evidence>
<keyword evidence="8" id="KW-0812">Transmembrane</keyword>
<sequence length="374" mass="41329">MNPNLEAVVAAAASFIGVSLFFAFLAFTCGRRKRNRDRGVRVQTRSIANPGELSSIAVDESASFDPKLRISMDELRKATKNFHPQRIIGDGGFGLVFKARLSNGHTVAVKKLEPDAFQGFREFRAEMETLGKLQHSNIVKILGYCTSNSDRVLVYEFIQRGSLDQWLYDTASASENGDVSLSGHSVERLPLSWDTRIKIIRGVASGLAYMHGLPTPIIHRDIKASNVLLDADFEAHIADFGLARTIEASQSHVSTQFAGTMGYMPPEYKEGFTAATVKADVYSFGILMFEIATGQRPNLPVMDKGEQVGLVVWARNMVDGNRQMEMVDPAVPRDGLVKASVKEFFNIACMCTSEHARKRPEMSRVLELLESAFG</sequence>
<dbReference type="RefSeq" id="XP_030544117.1">
    <property type="nucleotide sequence ID" value="XM_030688257.2"/>
</dbReference>
<keyword evidence="5 6" id="KW-0067">ATP-binding</keyword>
<dbReference type="SUPFAM" id="SSF56112">
    <property type="entry name" value="Protein kinase-like (PK-like)"/>
    <property type="match status" value="1"/>
</dbReference>
<dbReference type="Proteomes" id="UP000827889">
    <property type="component" value="Chromosome 2"/>
</dbReference>
<dbReference type="FunFam" id="1.10.510.10:FF:001077">
    <property type="entry name" value="Phytosulfokine receptor 2"/>
    <property type="match status" value="1"/>
</dbReference>
<dbReference type="GeneID" id="115750731"/>
<evidence type="ECO:0000313" key="10">
    <source>
        <dbReference type="Proteomes" id="UP000827889"/>
    </source>
</evidence>
<dbReference type="PROSITE" id="PS50011">
    <property type="entry name" value="PROTEIN_KINASE_DOM"/>
    <property type="match status" value="1"/>
</dbReference>
<keyword evidence="8" id="KW-1133">Transmembrane helix</keyword>
<evidence type="ECO:0000259" key="9">
    <source>
        <dbReference type="PROSITE" id="PS50011"/>
    </source>
</evidence>
<evidence type="ECO:0000256" key="2">
    <source>
        <dbReference type="ARBA" id="ARBA00022679"/>
    </source>
</evidence>
<proteinExistence type="inferred from homology"/>
<dbReference type="GO" id="GO:0005524">
    <property type="term" value="F:ATP binding"/>
    <property type="evidence" value="ECO:0007669"/>
    <property type="project" value="UniProtKB-UniRule"/>
</dbReference>
<keyword evidence="8" id="KW-0472">Membrane</keyword>
<dbReference type="OrthoDB" id="4062651at2759"/>
<evidence type="ECO:0000313" key="11">
    <source>
        <dbReference type="RefSeq" id="XP_030544117.1"/>
    </source>
</evidence>
<name>A0A8B8QD66_9MYRT</name>
<evidence type="ECO:0000256" key="1">
    <source>
        <dbReference type="ARBA" id="ARBA00022527"/>
    </source>
</evidence>
<evidence type="ECO:0000256" key="4">
    <source>
        <dbReference type="ARBA" id="ARBA00022777"/>
    </source>
</evidence>
<dbReference type="InterPro" id="IPR000719">
    <property type="entry name" value="Prot_kinase_dom"/>
</dbReference>
<dbReference type="InterPro" id="IPR008271">
    <property type="entry name" value="Ser/Thr_kinase_AS"/>
</dbReference>
<keyword evidence="10" id="KW-1185">Reference proteome</keyword>
<dbReference type="SMART" id="SM00220">
    <property type="entry name" value="S_TKc"/>
    <property type="match status" value="1"/>
</dbReference>
<dbReference type="PROSITE" id="PS00107">
    <property type="entry name" value="PROTEIN_KINASE_ATP"/>
    <property type="match status" value="1"/>
</dbReference>
<keyword evidence="4 11" id="KW-0418">Kinase</keyword>
<dbReference type="Gene3D" id="3.30.200.20">
    <property type="entry name" value="Phosphorylase Kinase, domain 1"/>
    <property type="match status" value="1"/>
</dbReference>
<keyword evidence="2" id="KW-0808">Transferase</keyword>
<dbReference type="PROSITE" id="PS00108">
    <property type="entry name" value="PROTEIN_KINASE_ST"/>
    <property type="match status" value="1"/>
</dbReference>
<dbReference type="AlphaFoldDB" id="A0A8B8QD66"/>
<evidence type="ECO:0000256" key="6">
    <source>
        <dbReference type="PROSITE-ProRule" id="PRU10141"/>
    </source>
</evidence>
<reference evidence="10" key="1">
    <citation type="submission" date="2025-05" db="UniProtKB">
        <authorList>
            <consortium name="RefSeq"/>
        </authorList>
    </citation>
    <scope>NUCLEOTIDE SEQUENCE [LARGE SCALE GENOMIC DNA]</scope>
</reference>
<dbReference type="KEGG" id="rarg:115750731"/>
<feature type="binding site" evidence="6">
    <location>
        <position position="111"/>
    </location>
    <ligand>
        <name>ATP</name>
        <dbReference type="ChEBI" id="CHEBI:30616"/>
    </ligand>
</feature>
<reference evidence="11" key="2">
    <citation type="submission" date="2025-08" db="UniProtKB">
        <authorList>
            <consortium name="RefSeq"/>
        </authorList>
    </citation>
    <scope>IDENTIFICATION</scope>
    <source>
        <tissue evidence="11">Leaf</tissue>
    </source>
</reference>
<dbReference type="InterPro" id="IPR052059">
    <property type="entry name" value="CR_Ser/Thr_kinase"/>
</dbReference>
<keyword evidence="11" id="KW-0675">Receptor</keyword>
<dbReference type="Pfam" id="PF07714">
    <property type="entry name" value="PK_Tyr_Ser-Thr"/>
    <property type="match status" value="1"/>
</dbReference>
<dbReference type="PANTHER" id="PTHR47973">
    <property type="entry name" value="CYSTEINE-RICH RECEPTOR-LIKE PROTEIN KINASE 3"/>
    <property type="match status" value="1"/>
</dbReference>
<dbReference type="GO" id="GO:0004674">
    <property type="term" value="F:protein serine/threonine kinase activity"/>
    <property type="evidence" value="ECO:0007669"/>
    <property type="project" value="UniProtKB-KW"/>
</dbReference>
<dbReference type="InterPro" id="IPR017441">
    <property type="entry name" value="Protein_kinase_ATP_BS"/>
</dbReference>
<protein>
    <submittedName>
        <fullName evidence="11">Leucine-rich repeat receptor protein kinase EMS1</fullName>
    </submittedName>
</protein>
<accession>A0A8B8QD66</accession>
<evidence type="ECO:0000256" key="8">
    <source>
        <dbReference type="SAM" id="Phobius"/>
    </source>
</evidence>
<keyword evidence="1 7" id="KW-0723">Serine/threonine-protein kinase</keyword>
<evidence type="ECO:0000256" key="3">
    <source>
        <dbReference type="ARBA" id="ARBA00022741"/>
    </source>
</evidence>
<dbReference type="CDD" id="cd14066">
    <property type="entry name" value="STKc_IRAK"/>
    <property type="match status" value="1"/>
</dbReference>
<keyword evidence="3 6" id="KW-0547">Nucleotide-binding</keyword>
<dbReference type="Gene3D" id="1.10.510.10">
    <property type="entry name" value="Transferase(Phosphotransferase) domain 1"/>
    <property type="match status" value="1"/>
</dbReference>
<dbReference type="InterPro" id="IPR011009">
    <property type="entry name" value="Kinase-like_dom_sf"/>
</dbReference>
<dbReference type="InterPro" id="IPR001245">
    <property type="entry name" value="Ser-Thr/Tyr_kinase_cat_dom"/>
</dbReference>
<feature type="domain" description="Protein kinase" evidence="9">
    <location>
        <begin position="82"/>
        <end position="373"/>
    </location>
</feature>